<sequence length="360" mass="39400">YCSEDGQILSWDNFNCGPSTTTPQTTPETTYPFTTTPLTAIPTTPFTEIPPGMCKYEDKFYQEGEVIDSGQDYTSNWCWTTICGSDGEVLHGDDFNCFGSSAEPSPEPSTPPTTIPAGCLYEGKFYNPGEDIAAASGQDGNWCYGAYCSEDDGQIVPWDNFNCGETTIPQQTTTPSGMCLYNGQYYPQGATIDPTSAPSGDQCWGRFCGDDGDVVVWQNPDCGTSTITTRRYTTTAPGAAECYYKGNYYPEGEHVNDYDICLVCACWSGEMQCGGLWTVPDCEVNGTEPIPTTPIPEPEPECETGTIKTESCHVWMCSDQGLWEAYHFTATEECCMGIERPECETMLDTTLPPKPKTTLP</sequence>
<protein>
    <submittedName>
        <fullName evidence="2">Uncharacterized protein</fullName>
    </submittedName>
</protein>
<feature type="region of interest" description="Disordered" evidence="1">
    <location>
        <begin position="18"/>
        <end position="38"/>
    </location>
</feature>
<accession>A0A8S4PA13</accession>
<dbReference type="AlphaFoldDB" id="A0A8S4PA13"/>
<organism evidence="2 3">
    <name type="scientific">Owenia fusiformis</name>
    <name type="common">Polychaete worm</name>
    <dbReference type="NCBI Taxonomy" id="6347"/>
    <lineage>
        <taxon>Eukaryota</taxon>
        <taxon>Metazoa</taxon>
        <taxon>Spiralia</taxon>
        <taxon>Lophotrochozoa</taxon>
        <taxon>Annelida</taxon>
        <taxon>Polychaeta</taxon>
        <taxon>Sedentaria</taxon>
        <taxon>Canalipalpata</taxon>
        <taxon>Sabellida</taxon>
        <taxon>Oweniida</taxon>
        <taxon>Oweniidae</taxon>
        <taxon>Owenia</taxon>
    </lineage>
</organism>
<keyword evidence="3" id="KW-1185">Reference proteome</keyword>
<comment type="caution">
    <text evidence="2">The sequence shown here is derived from an EMBL/GenBank/DDBJ whole genome shotgun (WGS) entry which is preliminary data.</text>
</comment>
<gene>
    <name evidence="2" type="ORF">OFUS_LOCUS15314</name>
</gene>
<evidence type="ECO:0000256" key="1">
    <source>
        <dbReference type="SAM" id="MobiDB-lite"/>
    </source>
</evidence>
<dbReference type="OrthoDB" id="5990243at2759"/>
<dbReference type="EMBL" id="CAIIXF020000007">
    <property type="protein sequence ID" value="CAH1790053.1"/>
    <property type="molecule type" value="Genomic_DNA"/>
</dbReference>
<dbReference type="Proteomes" id="UP000749559">
    <property type="component" value="Unassembled WGS sequence"/>
</dbReference>
<name>A0A8S4PA13_OWEFU</name>
<evidence type="ECO:0000313" key="3">
    <source>
        <dbReference type="Proteomes" id="UP000749559"/>
    </source>
</evidence>
<feature type="non-terminal residue" evidence="2">
    <location>
        <position position="1"/>
    </location>
</feature>
<reference evidence="2" key="1">
    <citation type="submission" date="2022-03" db="EMBL/GenBank/DDBJ databases">
        <authorList>
            <person name="Martin C."/>
        </authorList>
    </citation>
    <scope>NUCLEOTIDE SEQUENCE</scope>
</reference>
<proteinExistence type="predicted"/>
<evidence type="ECO:0000313" key="2">
    <source>
        <dbReference type="EMBL" id="CAH1790053.1"/>
    </source>
</evidence>